<dbReference type="Pfam" id="PF05802">
    <property type="entry name" value="SctB2"/>
    <property type="match status" value="1"/>
</dbReference>
<sequence length="196" mass="20678">MNIPISQDIKVNDKALQTVDDGGKLDNSIGNIISDIADIISQMYALFKKMRDLLSAYGGKQFELLFNIKAAAMKNQREAIDKTASAAIASGVCSILSGVVSAAGAGAGDRLGGIGGHISSVTGQFITGSGKLAEGDIARRAETSRMESNLQSLSSDSYSKNINEIQDKVGEARQGFKDFSNTLTNVINQISMAVKL</sequence>
<name>A0A0T9M1M7_YERIN</name>
<protein>
    <submittedName>
        <fullName evidence="1">Methyl-accepting chemotaxis protein</fullName>
    </submittedName>
</protein>
<dbReference type="EMBL" id="CPZJ01000004">
    <property type="protein sequence ID" value="CNF50589.1"/>
    <property type="molecule type" value="Genomic_DNA"/>
</dbReference>
<gene>
    <name evidence="1" type="primary">sseD</name>
    <name evidence="1" type="ORF">ERS008530_01385</name>
</gene>
<organism evidence="1 2">
    <name type="scientific">Yersinia intermedia</name>
    <dbReference type="NCBI Taxonomy" id="631"/>
    <lineage>
        <taxon>Bacteria</taxon>
        <taxon>Pseudomonadati</taxon>
        <taxon>Pseudomonadota</taxon>
        <taxon>Gammaproteobacteria</taxon>
        <taxon>Enterobacterales</taxon>
        <taxon>Yersiniaceae</taxon>
        <taxon>Yersinia</taxon>
    </lineage>
</organism>
<dbReference type="RefSeq" id="WP_050073212.1">
    <property type="nucleotide sequence ID" value="NZ_CPZJ01000004.1"/>
</dbReference>
<proteinExistence type="predicted"/>
<dbReference type="STRING" id="631.CH53_1427"/>
<reference evidence="1 2" key="1">
    <citation type="submission" date="2015-03" db="EMBL/GenBank/DDBJ databases">
        <authorList>
            <person name="Murphy D."/>
        </authorList>
    </citation>
    <scope>NUCLEOTIDE SEQUENCE [LARGE SCALE GENOMIC DNA]</scope>
    <source>
        <strain evidence="1 2">BR165/97</strain>
    </source>
</reference>
<dbReference type="Proteomes" id="UP000038750">
    <property type="component" value="Unassembled WGS sequence"/>
</dbReference>
<evidence type="ECO:0000313" key="1">
    <source>
        <dbReference type="EMBL" id="CNF50589.1"/>
    </source>
</evidence>
<dbReference type="OrthoDB" id="6627753at2"/>
<accession>A0A0T9M1M7</accession>
<dbReference type="AlphaFoldDB" id="A0A0T9M1M7"/>
<evidence type="ECO:0000313" key="2">
    <source>
        <dbReference type="Proteomes" id="UP000038750"/>
    </source>
</evidence>
<dbReference type="InterPro" id="IPR008611">
    <property type="entry name" value="SctB2-like"/>
</dbReference>
<dbReference type="eggNOG" id="ENOG5031ZEJ">
    <property type="taxonomic scope" value="Bacteria"/>
</dbReference>